<accession>A0ABV0F1Q5</accession>
<protein>
    <recommendedName>
        <fullName evidence="3">TrsD</fullName>
    </recommendedName>
</protein>
<gene>
    <name evidence="1" type="ORF">BAU18_001578</name>
</gene>
<evidence type="ECO:0000313" key="1">
    <source>
        <dbReference type="EMBL" id="MEO1781985.1"/>
    </source>
</evidence>
<comment type="caution">
    <text evidence="1">The sequence shown here is derived from an EMBL/GenBank/DDBJ whole genome shotgun (WGS) entry which is preliminary data.</text>
</comment>
<proteinExistence type="predicted"/>
<evidence type="ECO:0008006" key="3">
    <source>
        <dbReference type="Google" id="ProtNLM"/>
    </source>
</evidence>
<reference evidence="1 2" key="2">
    <citation type="submission" date="2024-02" db="EMBL/GenBank/DDBJ databases">
        <title>The Genome Sequence of Enterococcus diestrammenae JM9A.</title>
        <authorList>
            <person name="Earl A."/>
            <person name="Manson A."/>
            <person name="Gilmore M."/>
            <person name="Sanders J."/>
            <person name="Shea T."/>
            <person name="Howe W."/>
            <person name="Livny J."/>
            <person name="Cuomo C."/>
            <person name="Neafsey D."/>
            <person name="Birren B."/>
        </authorList>
    </citation>
    <scope>NUCLEOTIDE SEQUENCE [LARGE SCALE GENOMIC DNA]</scope>
    <source>
        <strain evidence="1 2">JM9A</strain>
    </source>
</reference>
<sequence>MIMIGEKKRDKKQKGKEKYKDEKDYSDVLTTIELLPFKRLMSNRQEYFELKDDCYMEILEIHGKDLSSLGNGEVQRTLLNYYAWLTDFNSDYTIYVTTLPTDTTNQINNLKHSLNKVREEMKEKHNERFYRQLQDREMILLNNIQIEEQIKEEIYNVEFFLFLFGNTAQELDELTRKAKTYGNGDFNPYPIPGSKKIQILKQYNSMNDKL</sequence>
<organism evidence="1 2">
    <name type="scientific">Enterococcus diestrammenae</name>
    <dbReference type="NCBI Taxonomy" id="1155073"/>
    <lineage>
        <taxon>Bacteria</taxon>
        <taxon>Bacillati</taxon>
        <taxon>Bacillota</taxon>
        <taxon>Bacilli</taxon>
        <taxon>Lactobacillales</taxon>
        <taxon>Enterococcaceae</taxon>
        <taxon>Enterococcus</taxon>
    </lineage>
</organism>
<name>A0ABV0F1Q5_9ENTE</name>
<reference evidence="2" key="1">
    <citation type="submission" date="2016-06" db="EMBL/GenBank/DDBJ databases">
        <title>Four novel species of enterococci isolated from chicken manure.</title>
        <authorList>
            <person name="Van Tyne D."/>
        </authorList>
    </citation>
    <scope>NUCLEOTIDE SEQUENCE [LARGE SCALE GENOMIC DNA]</scope>
    <source>
        <strain evidence="2">JM9A</strain>
    </source>
</reference>
<keyword evidence="2" id="KW-1185">Reference proteome</keyword>
<evidence type="ECO:0000313" key="2">
    <source>
        <dbReference type="Proteomes" id="UP001429357"/>
    </source>
</evidence>
<dbReference type="Proteomes" id="UP001429357">
    <property type="component" value="Unassembled WGS sequence"/>
</dbReference>
<dbReference type="EMBL" id="MAEI02000001">
    <property type="protein sequence ID" value="MEO1781985.1"/>
    <property type="molecule type" value="Genomic_DNA"/>
</dbReference>